<keyword evidence="1" id="KW-1133">Transmembrane helix</keyword>
<feature type="transmembrane region" description="Helical" evidence="1">
    <location>
        <begin position="23"/>
        <end position="44"/>
    </location>
</feature>
<reference evidence="2 3" key="1">
    <citation type="journal article" date="2014" name="Genome Announc.">
        <title>Draft Genome Sequence of Paenibacillus pini JCM 16418T, Isolated from the Rhizosphere of Pine Tree.</title>
        <authorList>
            <person name="Yuki M."/>
            <person name="Oshima K."/>
            <person name="Suda W."/>
            <person name="Oshida Y."/>
            <person name="Kitamura K."/>
            <person name="Iida Y."/>
            <person name="Hattori M."/>
            <person name="Ohkuma M."/>
        </authorList>
    </citation>
    <scope>NUCLEOTIDE SEQUENCE [LARGE SCALE GENOMIC DNA]</scope>
    <source>
        <strain evidence="2 3">JCM 16418</strain>
    </source>
</reference>
<evidence type="ECO:0000313" key="2">
    <source>
        <dbReference type="EMBL" id="GAF09248.1"/>
    </source>
</evidence>
<name>W7YNQ8_9BACL</name>
<sequence>MDNLKATSERYTFKAFTVFCKGAGLLVLCWGALFVCAKGALLAYDTIMTGMN</sequence>
<dbReference type="STRING" id="1236976.JCM16418_3372"/>
<accession>W7YNQ8</accession>
<keyword evidence="1" id="KW-0812">Transmembrane</keyword>
<gene>
    <name evidence="2" type="ORF">JCM16418_3372</name>
</gene>
<keyword evidence="3" id="KW-1185">Reference proteome</keyword>
<dbReference type="AlphaFoldDB" id="W7YNQ8"/>
<dbReference type="Proteomes" id="UP000019364">
    <property type="component" value="Unassembled WGS sequence"/>
</dbReference>
<dbReference type="RefSeq" id="WP_156327224.1">
    <property type="nucleotide sequence ID" value="NZ_BAVZ01000010.1"/>
</dbReference>
<comment type="caution">
    <text evidence="2">The sequence shown here is derived from an EMBL/GenBank/DDBJ whole genome shotgun (WGS) entry which is preliminary data.</text>
</comment>
<dbReference type="EMBL" id="BAVZ01000010">
    <property type="protein sequence ID" value="GAF09248.1"/>
    <property type="molecule type" value="Genomic_DNA"/>
</dbReference>
<protein>
    <submittedName>
        <fullName evidence="2">Uncharacterized protein</fullName>
    </submittedName>
</protein>
<keyword evidence="1" id="KW-0472">Membrane</keyword>
<proteinExistence type="predicted"/>
<evidence type="ECO:0000256" key="1">
    <source>
        <dbReference type="SAM" id="Phobius"/>
    </source>
</evidence>
<organism evidence="2 3">
    <name type="scientific">Paenibacillus pini JCM 16418</name>
    <dbReference type="NCBI Taxonomy" id="1236976"/>
    <lineage>
        <taxon>Bacteria</taxon>
        <taxon>Bacillati</taxon>
        <taxon>Bacillota</taxon>
        <taxon>Bacilli</taxon>
        <taxon>Bacillales</taxon>
        <taxon>Paenibacillaceae</taxon>
        <taxon>Paenibacillus</taxon>
    </lineage>
</organism>
<evidence type="ECO:0000313" key="3">
    <source>
        <dbReference type="Proteomes" id="UP000019364"/>
    </source>
</evidence>